<dbReference type="STRING" id="1905730.W5S_1544"/>
<dbReference type="EMBL" id="CP003415">
    <property type="protein sequence ID" value="AFI89636.1"/>
    <property type="molecule type" value="Genomic_DNA"/>
</dbReference>
<dbReference type="NCBIfam" id="NF008191">
    <property type="entry name" value="PRK10945.1"/>
    <property type="match status" value="1"/>
</dbReference>
<dbReference type="RefSeq" id="WP_014699296.1">
    <property type="nucleotide sequence ID" value="NC_017845.1"/>
</dbReference>
<keyword evidence="5" id="KW-1185">Reference proteome</keyword>
<gene>
    <name evidence="3" type="primary">hha</name>
    <name evidence="2" type="ordered locus">W5S_1544</name>
    <name evidence="3" type="ORF">F6Q06_17275</name>
</gene>
<dbReference type="Gene3D" id="1.20.1280.40">
    <property type="entry name" value="HHA"/>
    <property type="match status" value="1"/>
</dbReference>
<reference evidence="5" key="3">
    <citation type="submission" date="2023-07" db="EMBL/GenBank/DDBJ databases">
        <title>Identification of Pectobacterium versatile causing blackleg of potato from New York State with a whole genome sequencing approach.</title>
        <authorList>
            <person name="Ma X."/>
            <person name="Swingle B."/>
        </authorList>
    </citation>
    <scope>NUCLEOTIDE SEQUENCE [LARGE SCALE GENOMIC DNA]</scope>
    <source>
        <strain evidence="5">NY1588A</strain>
    </source>
</reference>
<protein>
    <submittedName>
        <fullName evidence="2">Hemolysin expression modulating protein</fullName>
    </submittedName>
    <submittedName>
        <fullName evidence="3">Hemolysin expression modulator Hha</fullName>
    </submittedName>
</protein>
<evidence type="ECO:0000313" key="3">
    <source>
        <dbReference type="EMBL" id="MBI0556222.1"/>
    </source>
</evidence>
<sequence>MNKKDWLFRLRRCKSKETLEKIIERRRHLLSDDELEHFNSAVDHRLAEITMGTFYNKVPSYVWRFVS</sequence>
<dbReference type="InterPro" id="IPR007985">
    <property type="entry name" value="Hemolysn_expr_modulating_HHA"/>
</dbReference>
<name>A0A0H3I6S7_PECPM</name>
<dbReference type="eggNOG" id="ENOG5032SGA">
    <property type="taxonomic scope" value="Bacteria"/>
</dbReference>
<organism evidence="2 4">
    <name type="scientific">Pectobacterium parmentieri</name>
    <dbReference type="NCBI Taxonomy" id="1905730"/>
    <lineage>
        <taxon>Bacteria</taxon>
        <taxon>Pseudomonadati</taxon>
        <taxon>Pseudomonadota</taxon>
        <taxon>Gammaproteobacteria</taxon>
        <taxon>Enterobacterales</taxon>
        <taxon>Pectobacteriaceae</taxon>
        <taxon>Pectobacterium</taxon>
    </lineage>
</organism>
<reference evidence="2" key="2">
    <citation type="submission" date="2012-03" db="EMBL/GenBank/DDBJ databases">
        <authorList>
            <person name="Koskinen P."/>
            <person name="Laine P."/>
            <person name="Niemi O."/>
            <person name="Nykyri J."/>
            <person name="Harjunpaa H."/>
            <person name="Auvinen P."/>
            <person name="Paulin L."/>
            <person name="Pirhonen M."/>
            <person name="Palva T."/>
            <person name="Holm L."/>
        </authorList>
    </citation>
    <scope>NUCLEOTIDE SEQUENCE</scope>
    <source>
        <strain evidence="2">SCC3193</strain>
    </source>
</reference>
<comment type="similarity">
    <text evidence="1">Belongs to the Hha/YmoA/Cnu family.</text>
</comment>
<dbReference type="Proteomes" id="UP000008044">
    <property type="component" value="Chromosome"/>
</dbReference>
<dbReference type="Proteomes" id="UP001194579">
    <property type="component" value="Unassembled WGS sequence"/>
</dbReference>
<accession>A0A0H3I6S7</accession>
<dbReference type="EMBL" id="WABS01000039">
    <property type="protein sequence ID" value="MBI0556222.1"/>
    <property type="molecule type" value="Genomic_DNA"/>
</dbReference>
<dbReference type="HOGENOM" id="CLU_190629_0_0_6"/>
<dbReference type="AlphaFoldDB" id="A0A0H3I6S7"/>
<dbReference type="Pfam" id="PF05321">
    <property type="entry name" value="HHA"/>
    <property type="match status" value="1"/>
</dbReference>
<reference evidence="2 4" key="1">
    <citation type="journal article" date="2012" name="J. Bacteriol.">
        <title>Genome sequence of Pectobacterium sp. strain SCC3193.</title>
        <authorList>
            <person name="Koskinen J.P."/>
            <person name="Laine P."/>
            <person name="Niemi O."/>
            <person name="Nykyri J."/>
            <person name="Harjunpaa H."/>
            <person name="Auvinen P."/>
            <person name="Paulin L."/>
            <person name="Pirhonen M."/>
            <person name="Palva T."/>
            <person name="Holm L."/>
        </authorList>
    </citation>
    <scope>NUCLEOTIDE SEQUENCE [LARGE SCALE GENOMIC DNA]</scope>
    <source>
        <strain evidence="2 4">SCC3193</strain>
    </source>
</reference>
<dbReference type="SUPFAM" id="SSF68989">
    <property type="entry name" value="Hemolysin expression modulating protein HHA"/>
    <property type="match status" value="1"/>
</dbReference>
<evidence type="ECO:0000256" key="1">
    <source>
        <dbReference type="ARBA" id="ARBA00010526"/>
    </source>
</evidence>
<dbReference type="KEGG" id="pec:W5S_1544"/>
<reference evidence="3" key="4">
    <citation type="submission" date="2024-05" db="EMBL/GenBank/DDBJ databases">
        <title>Identification of Pectobacterium versatile causing blackleg of potato from New York State with a whole genome sequencing approach.</title>
        <authorList>
            <person name="Ma X."/>
            <person name="Swingle B."/>
        </authorList>
    </citation>
    <scope>NUCLEOTIDE SEQUENCE</scope>
    <source>
        <strain evidence="3">NY1588A</strain>
    </source>
</reference>
<evidence type="ECO:0000313" key="5">
    <source>
        <dbReference type="Proteomes" id="UP001194579"/>
    </source>
</evidence>
<proteinExistence type="inferred from homology"/>
<evidence type="ECO:0000313" key="4">
    <source>
        <dbReference type="Proteomes" id="UP000008044"/>
    </source>
</evidence>
<dbReference type="InterPro" id="IPR036666">
    <property type="entry name" value="HHA_sf"/>
</dbReference>
<evidence type="ECO:0000313" key="2">
    <source>
        <dbReference type="EMBL" id="AFI89636.1"/>
    </source>
</evidence>